<dbReference type="GeneID" id="70249571"/>
<keyword evidence="6" id="KW-1185">Reference proteome</keyword>
<evidence type="ECO:0000256" key="2">
    <source>
        <dbReference type="ARBA" id="ARBA00023026"/>
    </source>
</evidence>
<accession>A0AAD4L0C0</accession>
<feature type="domain" description="LysM" evidence="4">
    <location>
        <begin position="213"/>
        <end position="259"/>
    </location>
</feature>
<proteinExistence type="predicted"/>
<keyword evidence="1" id="KW-0147">Chitin-binding</keyword>
<dbReference type="InterPro" id="IPR018392">
    <property type="entry name" value="LysM"/>
</dbReference>
<dbReference type="PANTHER" id="PTHR34997:SF18">
    <property type="entry name" value="LYSM DOMAIN-CONTAINING PROTEIN"/>
    <property type="match status" value="1"/>
</dbReference>
<sequence>MGLRSFMILGLLPWLLSAHVLGARQSVTCDFTVAASSGDTCTTFAAEWGLTEEGFQALNPSVACPTTLVAGQSYCVLGTVSSVTSTSPTTTATSTTTTTTKPTITSTFTSATKTTTSSPHEPTQSGLVSNCNNFYLVSSGDSCAAIESKFGISAQEFDSWNPSINSDCTNLFLGYYVCVGVPGATTTTTAATKTTTSSPHEPTQSGLVSNCNNFYLVSSGDTCAAIESKFGISAQEFDSWNPSINSDCTNLFLGYYVCVGVPGAVTTTTSRTATSTAPSPEMPSIVSNCKKFHLVKSGDTCATIEAASSITKAQFVSWNPAVDSACDNLWLGYYVCVGV</sequence>
<dbReference type="Proteomes" id="UP001201262">
    <property type="component" value="Unassembled WGS sequence"/>
</dbReference>
<dbReference type="GO" id="GO:0008061">
    <property type="term" value="F:chitin binding"/>
    <property type="evidence" value="ECO:0007669"/>
    <property type="project" value="UniProtKB-KW"/>
</dbReference>
<dbReference type="PANTHER" id="PTHR34997">
    <property type="entry name" value="AM15"/>
    <property type="match status" value="1"/>
</dbReference>
<gene>
    <name evidence="5" type="ORF">BGW36DRAFT_414268</name>
</gene>
<organism evidence="5 6">
    <name type="scientific">Talaromyces proteolyticus</name>
    <dbReference type="NCBI Taxonomy" id="1131652"/>
    <lineage>
        <taxon>Eukaryota</taxon>
        <taxon>Fungi</taxon>
        <taxon>Dikarya</taxon>
        <taxon>Ascomycota</taxon>
        <taxon>Pezizomycotina</taxon>
        <taxon>Eurotiomycetes</taxon>
        <taxon>Eurotiomycetidae</taxon>
        <taxon>Eurotiales</taxon>
        <taxon>Trichocomaceae</taxon>
        <taxon>Talaromyces</taxon>
        <taxon>Talaromyces sect. Bacilispori</taxon>
    </lineage>
</organism>
<dbReference type="PROSITE" id="PS51782">
    <property type="entry name" value="LYSM"/>
    <property type="match status" value="4"/>
</dbReference>
<evidence type="ECO:0000256" key="3">
    <source>
        <dbReference type="SAM" id="SignalP"/>
    </source>
</evidence>
<keyword evidence="2" id="KW-0843">Virulence</keyword>
<dbReference type="Gene3D" id="3.10.350.10">
    <property type="entry name" value="LysM domain"/>
    <property type="match status" value="4"/>
</dbReference>
<dbReference type="AlphaFoldDB" id="A0AAD4L0C0"/>
<evidence type="ECO:0000313" key="5">
    <source>
        <dbReference type="EMBL" id="KAH8703904.1"/>
    </source>
</evidence>
<dbReference type="SUPFAM" id="SSF54106">
    <property type="entry name" value="LysM domain"/>
    <property type="match status" value="3"/>
</dbReference>
<dbReference type="SMART" id="SM00257">
    <property type="entry name" value="LysM"/>
    <property type="match status" value="4"/>
</dbReference>
<dbReference type="EMBL" id="JAJTJA010000002">
    <property type="protein sequence ID" value="KAH8703904.1"/>
    <property type="molecule type" value="Genomic_DNA"/>
</dbReference>
<feature type="domain" description="LysM" evidence="4">
    <location>
        <begin position="133"/>
        <end position="179"/>
    </location>
</feature>
<comment type="caution">
    <text evidence="5">The sequence shown here is derived from an EMBL/GenBank/DDBJ whole genome shotgun (WGS) entry which is preliminary data.</text>
</comment>
<feature type="signal peptide" evidence="3">
    <location>
        <begin position="1"/>
        <end position="22"/>
    </location>
</feature>
<evidence type="ECO:0000313" key="6">
    <source>
        <dbReference type="Proteomes" id="UP001201262"/>
    </source>
</evidence>
<dbReference type="InterPro" id="IPR052210">
    <property type="entry name" value="LysM1-like"/>
</dbReference>
<feature type="chain" id="PRO_5042054261" evidence="3">
    <location>
        <begin position="23"/>
        <end position="339"/>
    </location>
</feature>
<reference evidence="5" key="1">
    <citation type="submission" date="2021-12" db="EMBL/GenBank/DDBJ databases">
        <title>Convergent genome expansion in fungi linked to evolution of root-endophyte symbiosis.</title>
        <authorList>
            <consortium name="DOE Joint Genome Institute"/>
            <person name="Ke Y.-H."/>
            <person name="Bonito G."/>
            <person name="Liao H.-L."/>
            <person name="Looney B."/>
            <person name="Rojas-Flechas A."/>
            <person name="Nash J."/>
            <person name="Hameed K."/>
            <person name="Schadt C."/>
            <person name="Martin F."/>
            <person name="Crous P.W."/>
            <person name="Miettinen O."/>
            <person name="Magnuson J.K."/>
            <person name="Labbe J."/>
            <person name="Jacobson D."/>
            <person name="Doktycz M.J."/>
            <person name="Veneault-Fourrey C."/>
            <person name="Kuo A."/>
            <person name="Mondo S."/>
            <person name="Calhoun S."/>
            <person name="Riley R."/>
            <person name="Ohm R."/>
            <person name="LaButti K."/>
            <person name="Andreopoulos B."/>
            <person name="Pangilinan J."/>
            <person name="Nolan M."/>
            <person name="Tritt A."/>
            <person name="Clum A."/>
            <person name="Lipzen A."/>
            <person name="Daum C."/>
            <person name="Barry K."/>
            <person name="Grigoriev I.V."/>
            <person name="Vilgalys R."/>
        </authorList>
    </citation>
    <scope>NUCLEOTIDE SEQUENCE</scope>
    <source>
        <strain evidence="5">PMI_201</strain>
    </source>
</reference>
<feature type="domain" description="LysM" evidence="4">
    <location>
        <begin position="31"/>
        <end position="76"/>
    </location>
</feature>
<dbReference type="RefSeq" id="XP_046076922.1">
    <property type="nucleotide sequence ID" value="XM_046219284.1"/>
</dbReference>
<dbReference type="CDD" id="cd00118">
    <property type="entry name" value="LysM"/>
    <property type="match status" value="4"/>
</dbReference>
<keyword evidence="3" id="KW-0732">Signal</keyword>
<evidence type="ECO:0000256" key="1">
    <source>
        <dbReference type="ARBA" id="ARBA00022669"/>
    </source>
</evidence>
<evidence type="ECO:0000259" key="4">
    <source>
        <dbReference type="PROSITE" id="PS51782"/>
    </source>
</evidence>
<feature type="domain" description="LysM" evidence="4">
    <location>
        <begin position="291"/>
        <end position="337"/>
    </location>
</feature>
<protein>
    <submittedName>
        <fullName evidence="5">LysM domain protein</fullName>
    </submittedName>
</protein>
<dbReference type="Pfam" id="PF01476">
    <property type="entry name" value="LysM"/>
    <property type="match status" value="4"/>
</dbReference>
<name>A0AAD4L0C0_9EURO</name>
<dbReference type="InterPro" id="IPR036779">
    <property type="entry name" value="LysM_dom_sf"/>
</dbReference>